<dbReference type="PRINTS" id="PR00981">
    <property type="entry name" value="TRNASYNTHSER"/>
</dbReference>
<dbReference type="InterPro" id="IPR045864">
    <property type="entry name" value="aa-tRNA-synth_II/BPL/LPL"/>
</dbReference>
<dbReference type="Gene3D" id="1.10.287.40">
    <property type="entry name" value="Serine-tRNA synthetase, tRNA binding domain"/>
    <property type="match status" value="1"/>
</dbReference>
<dbReference type="EC" id="6.1.1.11" evidence="12"/>
<dbReference type="Pfam" id="PF00587">
    <property type="entry name" value="tRNA-synt_2b"/>
    <property type="match status" value="1"/>
</dbReference>
<dbReference type="UniPathway" id="UPA00906">
    <property type="reaction ID" value="UER00895"/>
</dbReference>
<dbReference type="Proteomes" id="UP000198651">
    <property type="component" value="Chromosome I"/>
</dbReference>
<dbReference type="GO" id="GO:0004828">
    <property type="term" value="F:serine-tRNA ligase activity"/>
    <property type="evidence" value="ECO:0007669"/>
    <property type="project" value="UniProtKB-UniRule"/>
</dbReference>
<dbReference type="RefSeq" id="WP_092343384.1">
    <property type="nucleotide sequence ID" value="NZ_LN906597.1"/>
</dbReference>
<name>A0A0S4M4T3_9BURK</name>
<feature type="binding site" evidence="13">
    <location>
        <position position="385"/>
    </location>
    <ligand>
        <name>L-serine</name>
        <dbReference type="ChEBI" id="CHEBI:33384"/>
    </ligand>
</feature>
<dbReference type="PATRIC" id="fig|1561003.3.peg.918"/>
<dbReference type="InterPro" id="IPR010978">
    <property type="entry name" value="tRNA-bd_arm"/>
</dbReference>
<dbReference type="SUPFAM" id="SSF46589">
    <property type="entry name" value="tRNA-binding arm"/>
    <property type="match status" value="1"/>
</dbReference>
<dbReference type="InterPro" id="IPR033729">
    <property type="entry name" value="SerRS_core"/>
</dbReference>
<evidence type="ECO:0000256" key="8">
    <source>
        <dbReference type="ARBA" id="ARBA00022917"/>
    </source>
</evidence>
<dbReference type="PIRSF" id="PIRSF001529">
    <property type="entry name" value="Ser-tRNA-synth_IIa"/>
    <property type="match status" value="1"/>
</dbReference>
<comment type="similarity">
    <text evidence="3 12">Belongs to the class-II aminoacyl-tRNA synthetase family. Type-1 seryl-tRNA synthetase subfamily.</text>
</comment>
<comment type="subunit">
    <text evidence="12">Homodimer. The tRNA molecule binds across the dimer.</text>
</comment>
<dbReference type="AlphaFoldDB" id="A0A0S4M4T3"/>
<dbReference type="PANTHER" id="PTHR43697">
    <property type="entry name" value="SERYL-TRNA SYNTHETASE"/>
    <property type="match status" value="1"/>
</dbReference>
<feature type="binding site" evidence="13">
    <location>
        <position position="233"/>
    </location>
    <ligand>
        <name>L-serine</name>
        <dbReference type="ChEBI" id="CHEBI:33384"/>
    </ligand>
</feature>
<evidence type="ECO:0000313" key="17">
    <source>
        <dbReference type="EMBL" id="CUT17722.1"/>
    </source>
</evidence>
<reference evidence="18" key="1">
    <citation type="submission" date="2015-11" db="EMBL/GenBank/DDBJ databases">
        <authorList>
            <person name="Seth-Smith H.M.B."/>
        </authorList>
    </citation>
    <scope>NUCLEOTIDE SEQUENCE [LARGE SCALE GENOMIC DNA]</scope>
    <source>
        <strain evidence="18">2013Ark11</strain>
    </source>
</reference>
<feature type="coiled-coil region" evidence="15">
    <location>
        <begin position="30"/>
        <end position="88"/>
    </location>
</feature>
<dbReference type="Pfam" id="PF02403">
    <property type="entry name" value="Seryl_tRNA_N"/>
    <property type="match status" value="1"/>
</dbReference>
<gene>
    <name evidence="12 17" type="primary">serS</name>
    <name evidence="17" type="ORF">Ark11_0900</name>
</gene>
<feature type="binding site" evidence="12 13">
    <location>
        <position position="287"/>
    </location>
    <ligand>
        <name>L-serine</name>
        <dbReference type="ChEBI" id="CHEBI:33384"/>
    </ligand>
</feature>
<evidence type="ECO:0000256" key="5">
    <source>
        <dbReference type="ARBA" id="ARBA00022598"/>
    </source>
</evidence>
<evidence type="ECO:0000256" key="15">
    <source>
        <dbReference type="SAM" id="Coils"/>
    </source>
</evidence>
<comment type="catalytic activity">
    <reaction evidence="11 12">
        <text>tRNA(Ser) + L-serine + ATP = L-seryl-tRNA(Ser) + AMP + diphosphate + H(+)</text>
        <dbReference type="Rhea" id="RHEA:12292"/>
        <dbReference type="Rhea" id="RHEA-COMP:9669"/>
        <dbReference type="Rhea" id="RHEA-COMP:9703"/>
        <dbReference type="ChEBI" id="CHEBI:15378"/>
        <dbReference type="ChEBI" id="CHEBI:30616"/>
        <dbReference type="ChEBI" id="CHEBI:33019"/>
        <dbReference type="ChEBI" id="CHEBI:33384"/>
        <dbReference type="ChEBI" id="CHEBI:78442"/>
        <dbReference type="ChEBI" id="CHEBI:78533"/>
        <dbReference type="ChEBI" id="CHEBI:456215"/>
        <dbReference type="EC" id="6.1.1.11"/>
    </reaction>
</comment>
<dbReference type="Gene3D" id="3.30.930.10">
    <property type="entry name" value="Bira Bifunctional Protein, Domain 2"/>
    <property type="match status" value="1"/>
</dbReference>
<evidence type="ECO:0000256" key="13">
    <source>
        <dbReference type="PIRSR" id="PIRSR001529-1"/>
    </source>
</evidence>
<evidence type="ECO:0000256" key="4">
    <source>
        <dbReference type="ARBA" id="ARBA00022490"/>
    </source>
</evidence>
<proteinExistence type="inferred from homology"/>
<feature type="domain" description="Aminoacyl-transfer RNA synthetases class-II family profile" evidence="16">
    <location>
        <begin position="172"/>
        <end position="412"/>
    </location>
</feature>
<dbReference type="InterPro" id="IPR002314">
    <property type="entry name" value="aa-tRNA-synt_IIb"/>
</dbReference>
<comment type="catalytic activity">
    <reaction evidence="10 12">
        <text>tRNA(Sec) + L-serine + ATP = L-seryl-tRNA(Sec) + AMP + diphosphate + H(+)</text>
        <dbReference type="Rhea" id="RHEA:42580"/>
        <dbReference type="Rhea" id="RHEA-COMP:9742"/>
        <dbReference type="Rhea" id="RHEA-COMP:10128"/>
        <dbReference type="ChEBI" id="CHEBI:15378"/>
        <dbReference type="ChEBI" id="CHEBI:30616"/>
        <dbReference type="ChEBI" id="CHEBI:33019"/>
        <dbReference type="ChEBI" id="CHEBI:33384"/>
        <dbReference type="ChEBI" id="CHEBI:78442"/>
        <dbReference type="ChEBI" id="CHEBI:78533"/>
        <dbReference type="ChEBI" id="CHEBI:456215"/>
        <dbReference type="EC" id="6.1.1.11"/>
    </reaction>
</comment>
<dbReference type="CDD" id="cd00770">
    <property type="entry name" value="SerRS_core"/>
    <property type="match status" value="1"/>
</dbReference>
<accession>A0A0S4M4T3</accession>
<dbReference type="HAMAP" id="MF_00176">
    <property type="entry name" value="Ser_tRNA_synth_type1"/>
    <property type="match status" value="1"/>
</dbReference>
<keyword evidence="4 12" id="KW-0963">Cytoplasm</keyword>
<dbReference type="STRING" id="1561003.Ark11_0900"/>
<evidence type="ECO:0000256" key="14">
    <source>
        <dbReference type="PIRSR" id="PIRSR001529-2"/>
    </source>
</evidence>
<comment type="domain">
    <text evidence="12">Consists of two distinct domains, a catalytic core and a N-terminal extension that is involved in tRNA binding.</text>
</comment>
<feature type="binding site" evidence="12">
    <location>
        <begin position="233"/>
        <end position="235"/>
    </location>
    <ligand>
        <name>L-serine</name>
        <dbReference type="ChEBI" id="CHEBI:33384"/>
    </ligand>
</feature>
<comment type="subcellular location">
    <subcellularLocation>
        <location evidence="1 12">Cytoplasm</location>
    </subcellularLocation>
</comment>
<evidence type="ECO:0000256" key="9">
    <source>
        <dbReference type="ARBA" id="ARBA00023146"/>
    </source>
</evidence>
<keyword evidence="9 12" id="KW-0030">Aminoacyl-tRNA synthetase</keyword>
<evidence type="ECO:0000256" key="3">
    <source>
        <dbReference type="ARBA" id="ARBA00010728"/>
    </source>
</evidence>
<dbReference type="SUPFAM" id="SSF55681">
    <property type="entry name" value="Class II aaRS and biotin synthetases"/>
    <property type="match status" value="1"/>
</dbReference>
<dbReference type="PROSITE" id="PS50862">
    <property type="entry name" value="AA_TRNA_LIGASE_II"/>
    <property type="match status" value="1"/>
</dbReference>
<dbReference type="GO" id="GO:0005737">
    <property type="term" value="C:cytoplasm"/>
    <property type="evidence" value="ECO:0007669"/>
    <property type="project" value="UniProtKB-SubCell"/>
</dbReference>
<keyword evidence="7 12" id="KW-0067">ATP-binding</keyword>
<dbReference type="InterPro" id="IPR042103">
    <property type="entry name" value="SerRS_1_N_sf"/>
</dbReference>
<keyword evidence="8 12" id="KW-0648">Protein biosynthesis</keyword>
<keyword evidence="5 12" id="KW-0436">Ligase</keyword>
<feature type="binding site" evidence="12 14">
    <location>
        <begin position="351"/>
        <end position="354"/>
    </location>
    <ligand>
        <name>ATP</name>
        <dbReference type="ChEBI" id="CHEBI:30616"/>
    </ligand>
</feature>
<comment type="function">
    <text evidence="12">Catalyzes the attachment of serine to tRNA(Ser). Is also able to aminoacylate tRNA(Sec) with serine, to form the misacylated tRNA L-seryl-tRNA(Sec), which will be further converted into selenocysteinyl-tRNA(Sec).</text>
</comment>
<evidence type="ECO:0000256" key="7">
    <source>
        <dbReference type="ARBA" id="ARBA00022840"/>
    </source>
</evidence>
<dbReference type="PANTHER" id="PTHR43697:SF1">
    <property type="entry name" value="SERINE--TRNA LIGASE"/>
    <property type="match status" value="1"/>
</dbReference>
<keyword evidence="15" id="KW-0175">Coiled coil</keyword>
<evidence type="ECO:0000313" key="18">
    <source>
        <dbReference type="Proteomes" id="UP000198651"/>
    </source>
</evidence>
<evidence type="ECO:0000256" key="1">
    <source>
        <dbReference type="ARBA" id="ARBA00004496"/>
    </source>
</evidence>
<comment type="pathway">
    <text evidence="2 12">Aminoacyl-tRNA biosynthesis; selenocysteinyl-tRNA(Sec) biosynthesis; L-seryl-tRNA(Sec) from L-serine and tRNA(Sec): step 1/1.</text>
</comment>
<evidence type="ECO:0000256" key="12">
    <source>
        <dbReference type="HAMAP-Rule" id="MF_00176"/>
    </source>
</evidence>
<feature type="binding site" evidence="12 14">
    <location>
        <begin position="264"/>
        <end position="266"/>
    </location>
    <ligand>
        <name>ATP</name>
        <dbReference type="ChEBI" id="CHEBI:30616"/>
    </ligand>
</feature>
<organism evidence="17 18">
    <name type="scientific">Candidatus Ichthyocystis hellenicum</name>
    <dbReference type="NCBI Taxonomy" id="1561003"/>
    <lineage>
        <taxon>Bacteria</taxon>
        <taxon>Pseudomonadati</taxon>
        <taxon>Pseudomonadota</taxon>
        <taxon>Betaproteobacteria</taxon>
        <taxon>Burkholderiales</taxon>
        <taxon>Candidatus Ichthyocystis</taxon>
    </lineage>
</organism>
<dbReference type="GO" id="GO:0005524">
    <property type="term" value="F:ATP binding"/>
    <property type="evidence" value="ECO:0007669"/>
    <property type="project" value="UniProtKB-UniRule"/>
</dbReference>
<evidence type="ECO:0000259" key="16">
    <source>
        <dbReference type="PROSITE" id="PS50862"/>
    </source>
</evidence>
<dbReference type="OrthoDB" id="9804647at2"/>
<evidence type="ECO:0000256" key="2">
    <source>
        <dbReference type="ARBA" id="ARBA00005045"/>
    </source>
</evidence>
<evidence type="ECO:0000256" key="6">
    <source>
        <dbReference type="ARBA" id="ARBA00022741"/>
    </source>
</evidence>
<comment type="caution">
    <text evidence="12">Lacks conserved residue(s) required for the propagation of feature annotation.</text>
</comment>
<protein>
    <recommendedName>
        <fullName evidence="12">Serine--tRNA ligase</fullName>
        <ecNumber evidence="12">6.1.1.11</ecNumber>
    </recommendedName>
    <alternativeName>
        <fullName evidence="12">Seryl-tRNA synthetase</fullName>
        <shortName evidence="12">SerRS</shortName>
    </alternativeName>
    <alternativeName>
        <fullName evidence="12">Seryl-tRNA(Ser/Sec) synthetase</fullName>
    </alternativeName>
</protein>
<dbReference type="InterPro" id="IPR006195">
    <property type="entry name" value="aa-tRNA-synth_II"/>
</dbReference>
<sequence length="424" mass="49047">MIDIHWLRSNLDEFCAELKTRGFDFDRSMFESLEERRKEIQSRTQFLQATRNRLSKDIGNCIRQNANVDELKKQVEEQSDQLQLCEDELGKILFDINDLLLTVPNIPQQSVPFGNCEDDNVEIRRWGNPRSFDFEVKDHLKIGQIMSGLDFCQSSALSGSRFVVMHGLIAHMHRALAQFMLDVHVNKHGYKEVSVPYIVHERCLFGTGQLPKFSEELFEVCHRENEHFYLIPTAEVPVTNLHREQIISGSDLPLRYVCYTPCFRSEAGAAGRDTHGMIRQHQFDKVELVQIVSPESSEMMHEELTTHAEKILQLLNLPYRVVSLCRGDLGFSSSKTYDIEVWIPSSNKYREISSCSNFLSFQSRRMNTRYRDDKSKGTIFPHTLNGSALAVGRTLVAIMENYQLEDGRIDIPEVIIPYMNRFDR</sequence>
<feature type="binding site" evidence="12">
    <location>
        <position position="387"/>
    </location>
    <ligand>
        <name>L-serine</name>
        <dbReference type="ChEBI" id="CHEBI:33384"/>
    </ligand>
</feature>
<evidence type="ECO:0000256" key="10">
    <source>
        <dbReference type="ARBA" id="ARBA00047929"/>
    </source>
</evidence>
<dbReference type="EMBL" id="LN906597">
    <property type="protein sequence ID" value="CUT17722.1"/>
    <property type="molecule type" value="Genomic_DNA"/>
</dbReference>
<feature type="binding site" evidence="13">
    <location>
        <position position="264"/>
    </location>
    <ligand>
        <name>L-serine</name>
        <dbReference type="ChEBI" id="CHEBI:33384"/>
    </ligand>
</feature>
<dbReference type="NCBIfam" id="TIGR00414">
    <property type="entry name" value="serS"/>
    <property type="match status" value="1"/>
</dbReference>
<dbReference type="GO" id="GO:0006434">
    <property type="term" value="P:seryl-tRNA aminoacylation"/>
    <property type="evidence" value="ECO:0007669"/>
    <property type="project" value="UniProtKB-UniRule"/>
</dbReference>
<keyword evidence="18" id="KW-1185">Reference proteome</keyword>
<dbReference type="GO" id="GO:0016260">
    <property type="term" value="P:selenocysteine biosynthetic process"/>
    <property type="evidence" value="ECO:0007669"/>
    <property type="project" value="UniProtKB-UniRule"/>
</dbReference>
<dbReference type="InterPro" id="IPR015866">
    <property type="entry name" value="Ser-tRNA-synth_1_N"/>
</dbReference>
<evidence type="ECO:0000256" key="11">
    <source>
        <dbReference type="ARBA" id="ARBA00048823"/>
    </source>
</evidence>
<dbReference type="InterPro" id="IPR002317">
    <property type="entry name" value="Ser-tRNA-ligase_type_1"/>
</dbReference>
<keyword evidence="6 12" id="KW-0547">Nucleotide-binding</keyword>